<sequence>MIESNVMWRDAKSDPPPNQNFKLERRRYMVYIPSHMGYVYRCWYKNGFGCDSVGSMASGATHYRVARKGEKCRQLSGAEMIGLQDEVNNDLP</sequence>
<organism evidence="1">
    <name type="scientific">marine sediment metagenome</name>
    <dbReference type="NCBI Taxonomy" id="412755"/>
    <lineage>
        <taxon>unclassified sequences</taxon>
        <taxon>metagenomes</taxon>
        <taxon>ecological metagenomes</taxon>
    </lineage>
</organism>
<accession>X0XCG5</accession>
<protein>
    <submittedName>
        <fullName evidence="1">Uncharacterized protein</fullName>
    </submittedName>
</protein>
<reference evidence="1" key="1">
    <citation type="journal article" date="2014" name="Front. Microbiol.">
        <title>High frequency of phylogenetically diverse reductive dehalogenase-homologous genes in deep subseafloor sedimentary metagenomes.</title>
        <authorList>
            <person name="Kawai M."/>
            <person name="Futagami T."/>
            <person name="Toyoda A."/>
            <person name="Takaki Y."/>
            <person name="Nishi S."/>
            <person name="Hori S."/>
            <person name="Arai W."/>
            <person name="Tsubouchi T."/>
            <person name="Morono Y."/>
            <person name="Uchiyama I."/>
            <person name="Ito T."/>
            <person name="Fujiyama A."/>
            <person name="Inagaki F."/>
            <person name="Takami H."/>
        </authorList>
    </citation>
    <scope>NUCLEOTIDE SEQUENCE</scope>
    <source>
        <strain evidence="1">Expedition CK06-06</strain>
    </source>
</reference>
<evidence type="ECO:0000313" key="1">
    <source>
        <dbReference type="EMBL" id="GAG33107.1"/>
    </source>
</evidence>
<comment type="caution">
    <text evidence="1">The sequence shown here is derived from an EMBL/GenBank/DDBJ whole genome shotgun (WGS) entry which is preliminary data.</text>
</comment>
<dbReference type="EMBL" id="BARS01041518">
    <property type="protein sequence ID" value="GAG33107.1"/>
    <property type="molecule type" value="Genomic_DNA"/>
</dbReference>
<gene>
    <name evidence="1" type="ORF">S01H1_63135</name>
</gene>
<name>X0XCG5_9ZZZZ</name>
<proteinExistence type="predicted"/>
<dbReference type="AlphaFoldDB" id="X0XCG5"/>